<comment type="caution">
    <text evidence="1">The sequence shown here is derived from an EMBL/GenBank/DDBJ whole genome shotgun (WGS) entry which is preliminary data.</text>
</comment>
<dbReference type="EMBL" id="FCNL01000010">
    <property type="protein sequence ID" value="CVI15154.1"/>
    <property type="molecule type" value="Genomic_DNA"/>
</dbReference>
<reference evidence="1 2" key="1">
    <citation type="submission" date="2016-01" db="EMBL/GenBank/DDBJ databases">
        <authorList>
            <person name="Regsiter A."/>
            <person name="william w."/>
        </authorList>
    </citation>
    <scope>NUCLEOTIDE SEQUENCE [LARGE SCALE GENOMIC DNA]</scope>
    <source>
        <strain evidence="1 2">B6</strain>
    </source>
</reference>
<evidence type="ECO:0000313" key="2">
    <source>
        <dbReference type="Proteomes" id="UP000192074"/>
    </source>
</evidence>
<accession>A0A822UYZ3</accession>
<dbReference type="Proteomes" id="UP000192074">
    <property type="component" value="Unassembled WGS sequence"/>
</dbReference>
<evidence type="ECO:0000313" key="1">
    <source>
        <dbReference type="EMBL" id="CVI15154.1"/>
    </source>
</evidence>
<name>A0A822UYZ3_AGRTU</name>
<protein>
    <submittedName>
        <fullName evidence="1">Uncharacterized protein</fullName>
    </submittedName>
</protein>
<dbReference type="AlphaFoldDB" id="A0A822UYZ3"/>
<proteinExistence type="predicted"/>
<organism evidence="1 2">
    <name type="scientific">Agrobacterium tumefaciens str. B6</name>
    <dbReference type="NCBI Taxonomy" id="1183423"/>
    <lineage>
        <taxon>Bacteria</taxon>
        <taxon>Pseudomonadati</taxon>
        <taxon>Pseudomonadota</taxon>
        <taxon>Alphaproteobacteria</taxon>
        <taxon>Hyphomicrobiales</taxon>
        <taxon>Rhizobiaceae</taxon>
        <taxon>Rhizobium/Agrobacterium group</taxon>
        <taxon>Agrobacterium</taxon>
        <taxon>Agrobacterium tumefaciens complex</taxon>
    </lineage>
</organism>
<gene>
    <name evidence="1" type="ORF">AGR4A_Cc180035</name>
</gene>
<sequence>MASSSQYWLCVASNENGQLIHGCLVCHAEPWAILPPELHHSEIELGGTKLHIIQALLARDAASEIALKLETKFSLDLSAYSGPTILMTGQRHRLLDGFGKSASPTITYTAGDFPDFADAIWLNAIEALKSLFGEDFRKHPDRLGAFLVFGDVQATEVFASVGFEVERDQGADLTVHPNRFTLIPRGSIDGAIAVLVELLIDSEPAYSALLTLSGHTSQTVDAVPFDEYRVSVFDKTGSLIFREGCPLLLKFGFNLSAMGQTYSINDNLAASAKGVGKNLLAKAKTVTPRSTTRSFVGVSSVAFDAHFSKARSLVRRLAPVSTGDRWFPRGIASEIEVIRHLNTMLDGGRISSAVIVDPFFGVDTLRRVIARLESLDVKLTVVMSLSAIDPETNQAKEGLLADLQKMLEEVRHHPEQSAITALRVVNLTDGGKQAFHDRYLLLSPHEGEQEVYLLSNSLNRMAGNWPFCISKLDPAAARDAAHYIVGLVQGRDISGSTKPEVTFQWPHHENS</sequence>
<dbReference type="NCBIfam" id="NF040700">
    <property type="entry name" value="VPA1262_N_dom"/>
    <property type="match status" value="1"/>
</dbReference>